<dbReference type="InterPro" id="IPR044865">
    <property type="entry name" value="MRH_dom"/>
</dbReference>
<keyword evidence="1" id="KW-0732">Signal</keyword>
<keyword evidence="2" id="KW-1015">Disulfide bond</keyword>
<evidence type="ECO:0000313" key="4">
    <source>
        <dbReference type="EMBL" id="KAJ3423615.1"/>
    </source>
</evidence>
<sequence>MKKMNNYALNLIILSLTLLFFIDCNYFESILNPKNTVQLHKPRSLEKTTEPNNENIKETFNFRSVKGEEIQCKMQPSVKSENEMKNKLFFHDLQKRLQGSSTYSTATWNYTINHFDKIKKTHYYIIGDQEEINYGYFLSQKLSTNEKGETILIANYSNGDICGKIPGKTRSTVVIYECSPFEERKFKSFGNVTIMGVTELSVCQIEIRIHVSKMCKYSKEDLKYRGKETFSCNIIANKDIENKKKEGKEKKKNAINSNIINLTGVELDESIFNNLHDISNNFGDENTKIVVMEIKEPNEFTNLMNSDNLFDNINQMLPDDMNLNDILENYFPDFMKNYNEDFKKYKDLSALVEIEQSSFNIENGNQLKVQDGGEVKARNNNQELVFEIDAKDLFNTTQLYNILKNIIIKTESNENQQVVNLIALYKDKKQNIITNYKINIARWVDFYFDYLEKKRNDELDQNNK</sequence>
<dbReference type="Proteomes" id="UP001146793">
    <property type="component" value="Unassembled WGS sequence"/>
</dbReference>
<dbReference type="InterPro" id="IPR009011">
    <property type="entry name" value="Man6P_isomerase_rcpt-bd_dom_sf"/>
</dbReference>
<feature type="domain" description="MRH" evidence="3">
    <location>
        <begin position="97"/>
        <end position="217"/>
    </location>
</feature>
<dbReference type="AlphaFoldDB" id="A0AAV7Y4S6"/>
<evidence type="ECO:0000256" key="1">
    <source>
        <dbReference type="ARBA" id="ARBA00022729"/>
    </source>
</evidence>
<accession>A0AAV7Y4S6</accession>
<dbReference type="Gene3D" id="2.70.130.10">
    <property type="entry name" value="Mannose-6-phosphate receptor binding domain"/>
    <property type="match status" value="1"/>
</dbReference>
<evidence type="ECO:0000256" key="2">
    <source>
        <dbReference type="ARBA" id="ARBA00023157"/>
    </source>
</evidence>
<organism evidence="4 5">
    <name type="scientific">Anaeramoeba flamelloides</name>
    <dbReference type="NCBI Taxonomy" id="1746091"/>
    <lineage>
        <taxon>Eukaryota</taxon>
        <taxon>Metamonada</taxon>
        <taxon>Anaeramoebidae</taxon>
        <taxon>Anaeramoeba</taxon>
    </lineage>
</organism>
<gene>
    <name evidence="4" type="ORF">M0812_30148</name>
</gene>
<dbReference type="PROSITE" id="PS51914">
    <property type="entry name" value="MRH"/>
    <property type="match status" value="1"/>
</dbReference>
<name>A0AAV7Y4S6_9EUKA</name>
<comment type="caution">
    <text evidence="4">The sequence shown here is derived from an EMBL/GenBank/DDBJ whole genome shotgun (WGS) entry which is preliminary data.</text>
</comment>
<reference evidence="4" key="1">
    <citation type="submission" date="2022-08" db="EMBL/GenBank/DDBJ databases">
        <title>Novel sulphate-reducing endosymbionts in the free-living metamonad Anaeramoeba.</title>
        <authorList>
            <person name="Jerlstrom-Hultqvist J."/>
            <person name="Cepicka I."/>
            <person name="Gallot-Lavallee L."/>
            <person name="Salas-Leiva D."/>
            <person name="Curtis B.A."/>
            <person name="Zahonova K."/>
            <person name="Pipaliya S."/>
            <person name="Dacks J."/>
            <person name="Roger A.J."/>
        </authorList>
    </citation>
    <scope>NUCLEOTIDE SEQUENCE</scope>
    <source>
        <strain evidence="4">Busselton2</strain>
    </source>
</reference>
<dbReference type="EMBL" id="JANTQA010000076">
    <property type="protein sequence ID" value="KAJ3423615.1"/>
    <property type="molecule type" value="Genomic_DNA"/>
</dbReference>
<evidence type="ECO:0000313" key="5">
    <source>
        <dbReference type="Proteomes" id="UP001146793"/>
    </source>
</evidence>
<protein>
    <submittedName>
        <fullName evidence="4">Os-9-related</fullName>
    </submittedName>
</protein>
<proteinExistence type="predicted"/>
<evidence type="ECO:0000259" key="3">
    <source>
        <dbReference type="PROSITE" id="PS51914"/>
    </source>
</evidence>
<dbReference type="SUPFAM" id="SSF50911">
    <property type="entry name" value="Mannose 6-phosphate receptor domain"/>
    <property type="match status" value="1"/>
</dbReference>